<protein>
    <recommendedName>
        <fullName evidence="3">Signal peptidase I</fullName>
    </recommendedName>
</protein>
<dbReference type="InterPro" id="IPR019533">
    <property type="entry name" value="Peptidase_S26"/>
</dbReference>
<dbReference type="GO" id="GO:0006465">
    <property type="term" value="P:signal peptide processing"/>
    <property type="evidence" value="ECO:0007669"/>
    <property type="project" value="InterPro"/>
</dbReference>
<dbReference type="RefSeq" id="WP_158208318.1">
    <property type="nucleotide sequence ID" value="NZ_CP046996.1"/>
</dbReference>
<dbReference type="EMBL" id="CP046996">
    <property type="protein sequence ID" value="QHA00948.1"/>
    <property type="molecule type" value="Genomic_DNA"/>
</dbReference>
<proteinExistence type="predicted"/>
<gene>
    <name evidence="1" type="ORF">GQ588_10025</name>
</gene>
<dbReference type="InterPro" id="IPR036286">
    <property type="entry name" value="LexA/Signal_pep-like_sf"/>
</dbReference>
<evidence type="ECO:0008006" key="3">
    <source>
        <dbReference type="Google" id="ProtNLM"/>
    </source>
</evidence>
<dbReference type="AlphaFoldDB" id="A0A857DK18"/>
<accession>A0A857DK18</accession>
<sequence>MSEKTINRNFIPAIVWSNALLPILAEGHLLRLPIEGLSMYPLLVGRRDEVLLADVKGKKLRRGDIVLYVRQDGTHVLHRIHHVDLNNYYMFGDAQTWIEGPINEDNVLGVAISVIRKGKAIECNSFGYRFISQIWMVMRPARPLILKIIDRIPIIVKILNIILRPIHSK</sequence>
<evidence type="ECO:0000313" key="2">
    <source>
        <dbReference type="Proteomes" id="UP000430508"/>
    </source>
</evidence>
<reference evidence="1 2" key="1">
    <citation type="submission" date="2019-12" db="EMBL/GenBank/DDBJ databases">
        <title>Sequence classification of anaerobic respiratory reductive dehalogenases: First we see many, then we see few.</title>
        <authorList>
            <person name="Molenda O."/>
            <person name="Puentes Jacome L.A."/>
            <person name="Cao X."/>
            <person name="Nesbo C.L."/>
            <person name="Tang S."/>
            <person name="Morson N."/>
            <person name="Patron J."/>
            <person name="Lomheim L."/>
            <person name="Wishart D.S."/>
            <person name="Edwards E.A."/>
        </authorList>
    </citation>
    <scope>NUCLEOTIDE SEQUENCE [LARGE SCALE GENOMIC DNA]</scope>
    <source>
        <strain evidence="1 2">12DCA</strain>
    </source>
</reference>
<evidence type="ECO:0000313" key="1">
    <source>
        <dbReference type="EMBL" id="QHA00948.1"/>
    </source>
</evidence>
<name>A0A857DK18_9FIRM</name>
<organism evidence="1 2">
    <name type="scientific">Dehalobacter restrictus</name>
    <dbReference type="NCBI Taxonomy" id="55583"/>
    <lineage>
        <taxon>Bacteria</taxon>
        <taxon>Bacillati</taxon>
        <taxon>Bacillota</taxon>
        <taxon>Clostridia</taxon>
        <taxon>Eubacteriales</taxon>
        <taxon>Desulfitobacteriaceae</taxon>
        <taxon>Dehalobacter</taxon>
    </lineage>
</organism>
<dbReference type="Proteomes" id="UP000430508">
    <property type="component" value="Chromosome"/>
</dbReference>
<dbReference type="CDD" id="cd06530">
    <property type="entry name" value="S26_SPase_I"/>
    <property type="match status" value="1"/>
</dbReference>
<dbReference type="SUPFAM" id="SSF51306">
    <property type="entry name" value="LexA/Signal peptidase"/>
    <property type="match status" value="1"/>
</dbReference>
<dbReference type="GO" id="GO:0004252">
    <property type="term" value="F:serine-type endopeptidase activity"/>
    <property type="evidence" value="ECO:0007669"/>
    <property type="project" value="InterPro"/>
</dbReference>